<evidence type="ECO:0000313" key="11">
    <source>
        <dbReference type="Proteomes" id="UP000054893"/>
    </source>
</evidence>
<dbReference type="Gene3D" id="3.30.70.1440">
    <property type="entry name" value="Multidrug efflux transporter AcrB pore domain"/>
    <property type="match status" value="1"/>
</dbReference>
<dbReference type="PANTHER" id="PTHR32063:SF34">
    <property type="entry name" value="MULTIDRUG RESISTANCE PROTEIN MDTC"/>
    <property type="match status" value="1"/>
</dbReference>
<dbReference type="FunFam" id="3.30.70.1430:FF:000001">
    <property type="entry name" value="Efflux pump membrane transporter"/>
    <property type="match status" value="1"/>
</dbReference>
<comment type="subcellular location">
    <subcellularLocation>
        <location evidence="1">Cell inner membrane</location>
        <topology evidence="1">Multi-pass membrane protein</topology>
    </subcellularLocation>
</comment>
<feature type="transmembrane region" description="Helical" evidence="9">
    <location>
        <begin position="977"/>
        <end position="1002"/>
    </location>
</feature>
<name>A0A158EW90_CABSO</name>
<dbReference type="Gene3D" id="3.30.70.1430">
    <property type="entry name" value="Multidrug efflux transporter AcrB pore domain"/>
    <property type="match status" value="2"/>
</dbReference>
<dbReference type="InterPro" id="IPR027463">
    <property type="entry name" value="AcrB_DN_DC_subdom"/>
</dbReference>
<dbReference type="SUPFAM" id="SSF82866">
    <property type="entry name" value="Multidrug efflux transporter AcrB transmembrane domain"/>
    <property type="match status" value="2"/>
</dbReference>
<evidence type="ECO:0000313" key="10">
    <source>
        <dbReference type="EMBL" id="SAL11788.1"/>
    </source>
</evidence>
<protein>
    <submittedName>
        <fullName evidence="10">Acriflavin resistance protein</fullName>
    </submittedName>
</protein>
<dbReference type="EMBL" id="FCOC02000001">
    <property type="protein sequence ID" value="SAL11788.1"/>
    <property type="molecule type" value="Genomic_DNA"/>
</dbReference>
<dbReference type="PANTHER" id="PTHR32063">
    <property type="match status" value="1"/>
</dbReference>
<feature type="transmembrane region" description="Helical" evidence="9">
    <location>
        <begin position="431"/>
        <end position="451"/>
    </location>
</feature>
<reference evidence="10 11" key="1">
    <citation type="submission" date="2016-01" db="EMBL/GenBank/DDBJ databases">
        <authorList>
            <person name="Oliw E.H."/>
        </authorList>
    </citation>
    <scope>NUCLEOTIDE SEQUENCE [LARGE SCALE GENOMIC DNA]</scope>
    <source>
        <strain evidence="10">LMG 22029</strain>
    </source>
</reference>
<evidence type="ECO:0000256" key="8">
    <source>
        <dbReference type="SAM" id="MobiDB-lite"/>
    </source>
</evidence>
<dbReference type="Proteomes" id="UP000054893">
    <property type="component" value="Unassembled WGS sequence"/>
</dbReference>
<keyword evidence="5 9" id="KW-0812">Transmembrane</keyword>
<dbReference type="OrthoDB" id="8764373at2"/>
<organism evidence="10 11">
    <name type="scientific">Caballeronia sordidicola</name>
    <name type="common">Burkholderia sordidicola</name>
    <dbReference type="NCBI Taxonomy" id="196367"/>
    <lineage>
        <taxon>Bacteria</taxon>
        <taxon>Pseudomonadati</taxon>
        <taxon>Pseudomonadota</taxon>
        <taxon>Betaproteobacteria</taxon>
        <taxon>Burkholderiales</taxon>
        <taxon>Burkholderiaceae</taxon>
        <taxon>Caballeronia</taxon>
    </lineage>
</organism>
<dbReference type="Gene3D" id="3.30.70.1320">
    <property type="entry name" value="Multidrug efflux transporter AcrB pore domain like"/>
    <property type="match status" value="1"/>
</dbReference>
<dbReference type="AlphaFoldDB" id="A0A158EW90"/>
<dbReference type="Pfam" id="PF00873">
    <property type="entry name" value="ACR_tran"/>
    <property type="match status" value="2"/>
</dbReference>
<evidence type="ECO:0000256" key="3">
    <source>
        <dbReference type="ARBA" id="ARBA00022475"/>
    </source>
</evidence>
<dbReference type="PRINTS" id="PR00702">
    <property type="entry name" value="ACRIFLAVINRP"/>
</dbReference>
<dbReference type="GO" id="GO:0042910">
    <property type="term" value="F:xenobiotic transmembrane transporter activity"/>
    <property type="evidence" value="ECO:0007669"/>
    <property type="project" value="TreeGrafter"/>
</dbReference>
<feature type="transmembrane region" description="Helical" evidence="9">
    <location>
        <begin position="530"/>
        <end position="549"/>
    </location>
</feature>
<dbReference type="Gene3D" id="1.20.1640.10">
    <property type="entry name" value="Multidrug efflux transporter AcrB transmembrane domain"/>
    <property type="match status" value="3"/>
</dbReference>
<dbReference type="RefSeq" id="WP_060816955.1">
    <property type="nucleotide sequence ID" value="NZ_FCOC02000001.1"/>
</dbReference>
<proteinExistence type="predicted"/>
<keyword evidence="7 9" id="KW-0472">Membrane</keyword>
<evidence type="ECO:0000256" key="2">
    <source>
        <dbReference type="ARBA" id="ARBA00022448"/>
    </source>
</evidence>
<evidence type="ECO:0000256" key="1">
    <source>
        <dbReference type="ARBA" id="ARBA00004429"/>
    </source>
</evidence>
<dbReference type="SUPFAM" id="SSF82714">
    <property type="entry name" value="Multidrug efflux transporter AcrB TolC docking domain, DN and DC subdomains"/>
    <property type="match status" value="2"/>
</dbReference>
<feature type="transmembrane region" description="Helical" evidence="9">
    <location>
        <begin position="360"/>
        <end position="381"/>
    </location>
</feature>
<evidence type="ECO:0000256" key="9">
    <source>
        <dbReference type="SAM" id="Phobius"/>
    </source>
</evidence>
<evidence type="ECO:0000256" key="5">
    <source>
        <dbReference type="ARBA" id="ARBA00022692"/>
    </source>
</evidence>
<feature type="transmembrane region" description="Helical" evidence="9">
    <location>
        <begin position="336"/>
        <end position="353"/>
    </location>
</feature>
<evidence type="ECO:0000256" key="6">
    <source>
        <dbReference type="ARBA" id="ARBA00022989"/>
    </source>
</evidence>
<accession>A0A158EW90</accession>
<dbReference type="GO" id="GO:0005886">
    <property type="term" value="C:plasma membrane"/>
    <property type="evidence" value="ECO:0007669"/>
    <property type="project" value="UniProtKB-SubCell"/>
</dbReference>
<evidence type="ECO:0000256" key="4">
    <source>
        <dbReference type="ARBA" id="ARBA00022519"/>
    </source>
</evidence>
<keyword evidence="6 9" id="KW-1133">Transmembrane helix</keyword>
<feature type="region of interest" description="Disordered" evidence="8">
    <location>
        <begin position="779"/>
        <end position="802"/>
    </location>
</feature>
<dbReference type="Gene3D" id="3.30.2090.10">
    <property type="entry name" value="Multidrug efflux transporter AcrB TolC docking domain, DN and DC subdomains"/>
    <property type="match status" value="2"/>
</dbReference>
<keyword evidence="4" id="KW-0997">Cell inner membrane</keyword>
<dbReference type="SUPFAM" id="SSF82693">
    <property type="entry name" value="Multidrug efflux transporter AcrB pore domain, PN1, PN2, PC1 and PC2 subdomains"/>
    <property type="match status" value="4"/>
</dbReference>
<feature type="transmembrane region" description="Helical" evidence="9">
    <location>
        <begin position="463"/>
        <end position="487"/>
    </location>
</feature>
<evidence type="ECO:0000256" key="7">
    <source>
        <dbReference type="ARBA" id="ARBA00023136"/>
    </source>
</evidence>
<feature type="transmembrane region" description="Helical" evidence="9">
    <location>
        <begin position="1055"/>
        <end position="1081"/>
    </location>
</feature>
<sequence>MNLSQPFIARPVATTLLAIGIALAGLFAFTKLPVAPLPQVDFPTISVQASLPGASPETVATSVASPLERHLGSIADVTEMTSQSSVGAARITLQFGLNRDIDGAARDVQAAINAARADLPTSLRSNPTYHKVNPADAPILILALSSPTRTAGSLYDSAATVLQQTLSTVPGVGEVDVSGSANPAVRVELEPGALFHYGIGLEDVRAALASANANSPKGAIEFNGTHFQLYTNDQATKAAQYRDLVVAYRNGSAVRLSDVGEVVDSVEDLRNLGLINGKRAVLVILYRQPGANIIDTIDRVKAMVPQLQAALPADIEITPTADRSITIRSSLHDTEATLIIAVALVVMVVFLFLRNWRATLIPSVAVPISIIGTFAAMYLLGFSLDNLSLMALTIATGFVVDDAIVVLENIARHIENGVPRMKAAILGAQEVGFTVLSMSISLVAVFLPILLMGGIVGRLFREFALTLSLAIAVSLVVSLTVTPMMCARLLHEPHNQKPPGRFSRWLERQFDSMQRGYGRSLGVALAHPRIVLLVLLATIGLNVYLYIIVPKGFFPQQDTGRIVGGIQADQSTSFQAMKGKFSDMMKIVQADPAVESVAGFTGGRQTNSGFMFISLKPKKDRKVSADAVIQRLRPALSNVAGARTFLQAVQDIRSGGRQSNAQYQFTLLADSTADLYKWGPKLTDALLARPELADVNSDQQQGGLESFVTFDRATAARFGIKPAQIDNTLYDAFGQRQVSTIYNELSQYHVVMELAPKYWQDPEMLRQIYISTSGGSANGAASTNASTTTSSSSATSATTTTTAADASSSVNSALALASIRNSATNAIAASGKSSSSSGAAVSTSKETMIPLSSIAKFGPGNTPLSVNHQSQFVASTISFNLPPGKSLSDATAAIYETMATIGVPATVRGSFAGTAQQFQDSTKDQPILILAALAAVYIVLGILYESYIHPITILSTLPSAGIGALLALLLFRTEFSIIALIGVILLIGIVKKNAIMMVDFAIQAQRHGASTSRAAIEEACLLRFRPIMMTTAAALLGALPLAFGTGEGSEMRAPLGIAIVGGLIVSQLLTLYTTPVVYLYMDRIRIWSENRQARRGQQRPASVTE</sequence>
<feature type="transmembrane region" description="Helical" evidence="9">
    <location>
        <begin position="1022"/>
        <end position="1043"/>
    </location>
</feature>
<dbReference type="InterPro" id="IPR001036">
    <property type="entry name" value="Acrflvin-R"/>
</dbReference>
<dbReference type="FunFam" id="1.20.1640.10:FF:000001">
    <property type="entry name" value="Efflux pump membrane transporter"/>
    <property type="match status" value="1"/>
</dbReference>
<feature type="transmembrane region" description="Helical" evidence="9">
    <location>
        <begin position="927"/>
        <end position="944"/>
    </location>
</feature>
<gene>
    <name evidence="10" type="ORF">AWB64_00439</name>
</gene>
<keyword evidence="3" id="KW-1003">Cell membrane</keyword>
<keyword evidence="2" id="KW-0813">Transport</keyword>